<dbReference type="RefSeq" id="WP_301189363.1">
    <property type="nucleotide sequence ID" value="NZ_JAPDPJ010000006.1"/>
</dbReference>
<accession>A0AAE3SEA0</accession>
<feature type="chain" id="PRO_5042202079" evidence="1">
    <location>
        <begin position="20"/>
        <end position="153"/>
    </location>
</feature>
<evidence type="ECO:0000313" key="3">
    <source>
        <dbReference type="Proteomes" id="UP001209229"/>
    </source>
</evidence>
<evidence type="ECO:0000256" key="1">
    <source>
        <dbReference type="SAM" id="SignalP"/>
    </source>
</evidence>
<dbReference type="EMBL" id="JAPDPJ010000006">
    <property type="protein sequence ID" value="MCW3785792.1"/>
    <property type="molecule type" value="Genomic_DNA"/>
</dbReference>
<protein>
    <submittedName>
        <fullName evidence="2">Gliding motility lipoprotein GldH</fullName>
    </submittedName>
</protein>
<dbReference type="Proteomes" id="UP001209229">
    <property type="component" value="Unassembled WGS sequence"/>
</dbReference>
<dbReference type="Pfam" id="PF14109">
    <property type="entry name" value="GldH_lipo"/>
    <property type="match status" value="1"/>
</dbReference>
<reference evidence="2" key="1">
    <citation type="submission" date="2022-10" db="EMBL/GenBank/DDBJ databases">
        <authorList>
            <person name="Yu W.X."/>
        </authorList>
    </citation>
    <scope>NUCLEOTIDE SEQUENCE</scope>
    <source>
        <strain evidence="2">AAT</strain>
    </source>
</reference>
<feature type="signal peptide" evidence="1">
    <location>
        <begin position="1"/>
        <end position="19"/>
    </location>
</feature>
<gene>
    <name evidence="2" type="ORF">OM075_04900</name>
</gene>
<dbReference type="PROSITE" id="PS51257">
    <property type="entry name" value="PROKAR_LIPOPROTEIN"/>
    <property type="match status" value="1"/>
</dbReference>
<organism evidence="2 3">
    <name type="scientific">Plebeiibacterium sediminum</name>
    <dbReference type="NCBI Taxonomy" id="2992112"/>
    <lineage>
        <taxon>Bacteria</taxon>
        <taxon>Pseudomonadati</taxon>
        <taxon>Bacteroidota</taxon>
        <taxon>Bacteroidia</taxon>
        <taxon>Marinilabiliales</taxon>
        <taxon>Marinilabiliaceae</taxon>
        <taxon>Plebeiibacterium</taxon>
    </lineage>
</organism>
<name>A0AAE3SEA0_9BACT</name>
<dbReference type="InterPro" id="IPR020018">
    <property type="entry name" value="Motility-assoc_lipoprot_GldH"/>
</dbReference>
<proteinExistence type="predicted"/>
<dbReference type="AlphaFoldDB" id="A0AAE3SEA0"/>
<dbReference type="NCBIfam" id="TIGR03511">
    <property type="entry name" value="GldH_lipo"/>
    <property type="match status" value="1"/>
</dbReference>
<keyword evidence="2" id="KW-0449">Lipoprotein</keyword>
<comment type="caution">
    <text evidence="2">The sequence shown here is derived from an EMBL/GenBank/DDBJ whole genome shotgun (WGS) entry which is preliminary data.</text>
</comment>
<sequence length="153" mass="17668">MRFLVAVLFLSIMYACGSAEWYNHQVNIPETGWHKDTVAVFHSEINELDKSCHLLVEVTNKESYKYSNIWFFIDAISPSGHIERDTLECYLANDDGSWYGKSLGDDLYESIHSYKLNIRFPEKGVYKYYVIHGMRDTVLTDVASVGLKIIEVE</sequence>
<evidence type="ECO:0000313" key="2">
    <source>
        <dbReference type="EMBL" id="MCW3785792.1"/>
    </source>
</evidence>
<keyword evidence="1" id="KW-0732">Signal</keyword>
<keyword evidence="3" id="KW-1185">Reference proteome</keyword>